<evidence type="ECO:0000259" key="3">
    <source>
        <dbReference type="Pfam" id="PF14501"/>
    </source>
</evidence>
<evidence type="ECO:0000256" key="2">
    <source>
        <dbReference type="SAM" id="Phobius"/>
    </source>
</evidence>
<comment type="caution">
    <text evidence="4">The sequence shown here is derived from an EMBL/GenBank/DDBJ whole genome shotgun (WGS) entry which is preliminary data.</text>
</comment>
<feature type="transmembrane region" description="Helical" evidence="2">
    <location>
        <begin position="394"/>
        <end position="413"/>
    </location>
</feature>
<keyword evidence="2" id="KW-0472">Membrane</keyword>
<organism evidence="4 5">
    <name type="scientific">Enteroscipio rubneri</name>
    <dbReference type="NCBI Taxonomy" id="2070686"/>
    <lineage>
        <taxon>Bacteria</taxon>
        <taxon>Bacillati</taxon>
        <taxon>Actinomycetota</taxon>
        <taxon>Coriobacteriia</taxon>
        <taxon>Eggerthellales</taxon>
        <taxon>Eggerthellaceae</taxon>
        <taxon>Enteroscipio</taxon>
    </lineage>
</organism>
<feature type="domain" description="Sensor histidine kinase NatK-like C-terminal" evidence="3">
    <location>
        <begin position="534"/>
        <end position="628"/>
    </location>
</feature>
<evidence type="ECO:0000256" key="1">
    <source>
        <dbReference type="SAM" id="MobiDB-lite"/>
    </source>
</evidence>
<dbReference type="AlphaFoldDB" id="A0A2K2U8W2"/>
<dbReference type="CDD" id="cd16935">
    <property type="entry name" value="HATPase_AgrC-ComD-like"/>
    <property type="match status" value="1"/>
</dbReference>
<dbReference type="InterPro" id="IPR032834">
    <property type="entry name" value="NatK-like_C"/>
</dbReference>
<gene>
    <name evidence="4" type="ORF">C2L71_11515</name>
</gene>
<dbReference type="SUPFAM" id="SSF55874">
    <property type="entry name" value="ATPase domain of HSP90 chaperone/DNA topoisomerase II/histidine kinase"/>
    <property type="match status" value="1"/>
</dbReference>
<dbReference type="EMBL" id="PPEK01000022">
    <property type="protein sequence ID" value="PNV66767.1"/>
    <property type="molecule type" value="Genomic_DNA"/>
</dbReference>
<feature type="transmembrane region" description="Helical" evidence="2">
    <location>
        <begin position="268"/>
        <end position="291"/>
    </location>
</feature>
<dbReference type="Proteomes" id="UP000236197">
    <property type="component" value="Unassembled WGS sequence"/>
</dbReference>
<keyword evidence="2" id="KW-1133">Transmembrane helix</keyword>
<protein>
    <submittedName>
        <fullName evidence="4">ATPase</fullName>
    </submittedName>
</protein>
<feature type="transmembrane region" description="Helical" evidence="2">
    <location>
        <begin position="211"/>
        <end position="232"/>
    </location>
</feature>
<dbReference type="InterPro" id="IPR036890">
    <property type="entry name" value="HATPase_C_sf"/>
</dbReference>
<feature type="region of interest" description="Disordered" evidence="1">
    <location>
        <begin position="578"/>
        <end position="597"/>
    </location>
</feature>
<feature type="transmembrane region" description="Helical" evidence="2">
    <location>
        <begin position="363"/>
        <end position="382"/>
    </location>
</feature>
<evidence type="ECO:0000313" key="5">
    <source>
        <dbReference type="Proteomes" id="UP000236197"/>
    </source>
</evidence>
<dbReference type="Gene3D" id="3.30.565.10">
    <property type="entry name" value="Histidine kinase-like ATPase, C-terminal domain"/>
    <property type="match status" value="1"/>
</dbReference>
<keyword evidence="2" id="KW-0812">Transmembrane</keyword>
<accession>A0A2K2U8W2</accession>
<dbReference type="Pfam" id="PF14501">
    <property type="entry name" value="HATPase_c_5"/>
    <property type="match status" value="1"/>
</dbReference>
<sequence>MEVRGCRFATMTRQGLLRWIVRGAMSSLRCTRTLAACIAVLVLTGAVFAAGYFYDNKYAVSCPRGADAEFAFTSDELDRPLVLIDGWLMDLEGVGVRETFIGQYSNFSYVPGSPSPDGQAVYTLALRAVDMQQPVALTLFVPEVFGDYVLRVDGEEIASRGSGAFAGIVVDGTALLEFDVESAGGYYSGLVYPPVVGTAQVMGMWQAVRTATSGAACFAPLVLAALACAVWAPRRNDHVLMLFAVLCLCMSGACFEPFAWQLGWSGPWLHAAVDALWTAVLSCATAMALIVSGLADSARRRRVVFSLLAVAPLASGLLVGAGIPAFPALIGVNEAFQIVFRLTAWALVMAAAAAGLRSRLADAPYVLCAAIAMALAFAANLLDAGAYEPLYGLWQNEYAALAAMAAFAALIVARGRRMVAHEAAAHELDVQLRAAEQTLAHIRASEDATRVMRHDLKHHANALAMLATEGEWDRARAYACELSEGLAVIAPVRYSRNLVVNAACAAYLAAATEQGVEVRCDVRVPEKLPVRDGDLAVLLSNLLSNAVEGCWRAPEGSRRALRFDADWNGEALCMRCENSAPEGTPSGRTSKRDPAEHGFGLTSMRQIAQRYGGSVTVRHADGLFVVRCVLRLGRQGGAAQTDKSSAMSGRMRNG</sequence>
<keyword evidence="5" id="KW-1185">Reference proteome</keyword>
<feature type="transmembrane region" description="Helical" evidence="2">
    <location>
        <begin position="303"/>
        <end position="326"/>
    </location>
</feature>
<feature type="transmembrane region" description="Helical" evidence="2">
    <location>
        <begin position="239"/>
        <end position="262"/>
    </location>
</feature>
<reference evidence="5" key="1">
    <citation type="submission" date="2018-01" db="EMBL/GenBank/DDBJ databases">
        <title>Rubneribacter badeniensis gen. nov., sp. nov., and Colonibacter rubneri, gen. nov., sp. nov., WGS of new members of the Eggerthellaceae.</title>
        <authorList>
            <person name="Danylec N."/>
            <person name="Stoll D.A."/>
            <person name="Doetsch A."/>
            <person name="Kulling S.E."/>
            <person name="Huch M."/>
        </authorList>
    </citation>
    <scope>NUCLEOTIDE SEQUENCE [LARGE SCALE GENOMIC DNA]</scope>
    <source>
        <strain evidence="5">ResAG-96</strain>
    </source>
</reference>
<proteinExistence type="predicted"/>
<name>A0A2K2U8W2_9ACTN</name>
<evidence type="ECO:0000313" key="4">
    <source>
        <dbReference type="EMBL" id="PNV66767.1"/>
    </source>
</evidence>
<feature type="transmembrane region" description="Helical" evidence="2">
    <location>
        <begin position="338"/>
        <end position="356"/>
    </location>
</feature>